<dbReference type="AlphaFoldDB" id="A0A0N0P6J1"/>
<feature type="compositionally biased region" description="Polar residues" evidence="1">
    <location>
        <begin position="517"/>
        <end position="538"/>
    </location>
</feature>
<feature type="region of interest" description="Disordered" evidence="1">
    <location>
        <begin position="100"/>
        <end position="133"/>
    </location>
</feature>
<feature type="compositionally biased region" description="Low complexity" evidence="1">
    <location>
        <begin position="648"/>
        <end position="666"/>
    </location>
</feature>
<dbReference type="VEuPathDB" id="TriTrypDB:Lsey_0077_0060"/>
<gene>
    <name evidence="2" type="ORF">ABL78_3217</name>
</gene>
<dbReference type="Proteomes" id="UP000038009">
    <property type="component" value="Unassembled WGS sequence"/>
</dbReference>
<feature type="compositionally biased region" description="Gly residues" evidence="1">
    <location>
        <begin position="116"/>
        <end position="127"/>
    </location>
</feature>
<feature type="region of interest" description="Disordered" evidence="1">
    <location>
        <begin position="182"/>
        <end position="353"/>
    </location>
</feature>
<feature type="compositionally biased region" description="Low complexity" evidence="1">
    <location>
        <begin position="283"/>
        <end position="318"/>
    </location>
</feature>
<evidence type="ECO:0000256" key="1">
    <source>
        <dbReference type="SAM" id="MobiDB-lite"/>
    </source>
</evidence>
<sequence length="680" mass="69247">MSIRAVGWLQSKLGLNIGVRGADSDGSGHTGNFANEELAGFTTTENRSSNADPVACAGANGASEGAEEGTLASMASQWEAKIGGVWRQANDTVTQFWNTNVRTGSSGNDRNDPFGFGSGGTHGGGGDNPELDENGLPLTKNWYYFDRELGRWTVSADAPQSVQREYYEQLQEAERERLGQKTVVAPPPPPLAAQRPLASVSGGAPPPPQSTKAAPGGLFGAGGARGSHSPQYALPDYFGSNAPAHAAPAPQPPYPGAYSLPQDHVEQLPHLLAAAPFPPPPTTATTGVSAPAPSGYASHSSRSGSSLPAPIHSSSYPSASPPKPQDLRPPMQTANSPPPTSATGLPAGQAGAVGAPYLPAAASHLPHLSVSPSQPAPLPGPVQALPAPVPVSHNTPSPSNSCTHASYPAPSLSPQDVYGASSQRSNLPASPPATNVNMLPSSHSAIQQYPPPLQQPQYQQPNGACSPPQMGHDVYGSCLPSSTGNVPPVAPVPPPTQVSNSYSTHASAPGHFGSNAGFHTQGSPAGSTGYSAAPSSTGYHYDSTATSSNSASGAQTFMHSPPASAWKTQPSGPQLPPQQQQQQQQAPSWAPTAPAPSNPFAQRPGANPVTVVAPVTTPPAPTLALPTPPQPPYATQQPVAPSSGGDHPPGNVAPAAPAPVAAPTNARLPMPPSFKPFSLS</sequence>
<evidence type="ECO:0000313" key="3">
    <source>
        <dbReference type="Proteomes" id="UP000038009"/>
    </source>
</evidence>
<organism evidence="2 3">
    <name type="scientific">Leptomonas seymouri</name>
    <dbReference type="NCBI Taxonomy" id="5684"/>
    <lineage>
        <taxon>Eukaryota</taxon>
        <taxon>Discoba</taxon>
        <taxon>Euglenozoa</taxon>
        <taxon>Kinetoplastea</taxon>
        <taxon>Metakinetoplastina</taxon>
        <taxon>Trypanosomatida</taxon>
        <taxon>Trypanosomatidae</taxon>
        <taxon>Leishmaniinae</taxon>
        <taxon>Leptomonas</taxon>
    </lineage>
</organism>
<protein>
    <submittedName>
        <fullName evidence="2">Uncharacterized protein</fullName>
    </submittedName>
</protein>
<dbReference type="OMA" id="DKATQYW"/>
<evidence type="ECO:0000313" key="2">
    <source>
        <dbReference type="EMBL" id="KPI87679.1"/>
    </source>
</evidence>
<feature type="region of interest" description="Disordered" evidence="1">
    <location>
        <begin position="366"/>
        <end position="680"/>
    </location>
</feature>
<feature type="compositionally biased region" description="Polar residues" evidence="1">
    <location>
        <begin position="392"/>
        <end position="404"/>
    </location>
</feature>
<feature type="compositionally biased region" description="Pro residues" evidence="1">
    <location>
        <begin position="616"/>
        <end position="632"/>
    </location>
</feature>
<keyword evidence="3" id="KW-1185">Reference proteome</keyword>
<reference evidence="2 3" key="1">
    <citation type="journal article" date="2015" name="PLoS Pathog.">
        <title>Leptomonas seymouri: Adaptations to the Dixenous Life Cycle Analyzed by Genome Sequencing, Transcriptome Profiling and Co-infection with Leishmania donovani.</title>
        <authorList>
            <person name="Kraeva N."/>
            <person name="Butenko A."/>
            <person name="Hlavacova J."/>
            <person name="Kostygov A."/>
            <person name="Myskova J."/>
            <person name="Grybchuk D."/>
            <person name="Lestinova T."/>
            <person name="Votypka J."/>
            <person name="Volf P."/>
            <person name="Opperdoes F."/>
            <person name="Flegontov P."/>
            <person name="Lukes J."/>
            <person name="Yurchenko V."/>
        </authorList>
    </citation>
    <scope>NUCLEOTIDE SEQUENCE [LARGE SCALE GENOMIC DNA]</scope>
    <source>
        <strain evidence="2 3">ATCC 30220</strain>
    </source>
</reference>
<feature type="compositionally biased region" description="Polar residues" evidence="1">
    <location>
        <begin position="497"/>
        <end position="506"/>
    </location>
</feature>
<proteinExistence type="predicted"/>
<accession>A0A0N0P6J1</accession>
<comment type="caution">
    <text evidence="2">The sequence shown here is derived from an EMBL/GenBank/DDBJ whole genome shotgun (WGS) entry which is preliminary data.</text>
</comment>
<feature type="compositionally biased region" description="Low complexity" evidence="1">
    <location>
        <begin position="543"/>
        <end position="556"/>
    </location>
</feature>
<feature type="compositionally biased region" description="Low complexity" evidence="1">
    <location>
        <begin position="569"/>
        <end position="592"/>
    </location>
</feature>
<feature type="compositionally biased region" description="Polar residues" evidence="1">
    <location>
        <begin position="420"/>
        <end position="446"/>
    </location>
</feature>
<dbReference type="OrthoDB" id="252965at2759"/>
<dbReference type="EMBL" id="LJSK01000077">
    <property type="protein sequence ID" value="KPI87679.1"/>
    <property type="molecule type" value="Genomic_DNA"/>
</dbReference>
<name>A0A0N0P6J1_LEPSE</name>